<evidence type="ECO:0000256" key="3">
    <source>
        <dbReference type="ARBA" id="ARBA00004496"/>
    </source>
</evidence>
<keyword evidence="20" id="KW-0456">Lyase</keyword>
<dbReference type="GO" id="GO:0003887">
    <property type="term" value="F:DNA-directed DNA polymerase activity"/>
    <property type="evidence" value="ECO:0007669"/>
    <property type="project" value="UniProtKB-KW"/>
</dbReference>
<dbReference type="PANTHER" id="PTHR11276">
    <property type="entry name" value="DNA POLYMERASE TYPE-X FAMILY MEMBER"/>
    <property type="match status" value="1"/>
</dbReference>
<keyword evidence="10" id="KW-0237">DNA synthesis</keyword>
<feature type="compositionally biased region" description="Low complexity" evidence="27">
    <location>
        <begin position="75"/>
        <end position="94"/>
    </location>
</feature>
<evidence type="ECO:0000256" key="6">
    <source>
        <dbReference type="ARBA" id="ARBA00012720"/>
    </source>
</evidence>
<evidence type="ECO:0000256" key="24">
    <source>
        <dbReference type="ARBA" id="ARBA00044678"/>
    </source>
</evidence>
<gene>
    <name evidence="29" type="ORF">JKP88DRAFT_354458</name>
</gene>
<evidence type="ECO:0000256" key="5">
    <source>
        <dbReference type="ARBA" id="ARBA00012417"/>
    </source>
</evidence>
<evidence type="ECO:0000256" key="12">
    <source>
        <dbReference type="ARBA" id="ARBA00022695"/>
    </source>
</evidence>
<evidence type="ECO:0000256" key="19">
    <source>
        <dbReference type="ARBA" id="ARBA00023204"/>
    </source>
</evidence>
<feature type="region of interest" description="Disordered" evidence="27">
    <location>
        <begin position="47"/>
        <end position="110"/>
    </location>
</feature>
<evidence type="ECO:0000256" key="23">
    <source>
        <dbReference type="ARBA" id="ARBA00044632"/>
    </source>
</evidence>
<dbReference type="GO" id="GO:0140078">
    <property type="term" value="F:class I DNA-(apurinic or apyrimidinic site) endonuclease activity"/>
    <property type="evidence" value="ECO:0007669"/>
    <property type="project" value="UniProtKB-EC"/>
</dbReference>
<keyword evidence="17" id="KW-0915">Sodium</keyword>
<evidence type="ECO:0000256" key="27">
    <source>
        <dbReference type="SAM" id="MobiDB-lite"/>
    </source>
</evidence>
<feature type="domain" description="BRCT" evidence="28">
    <location>
        <begin position="220"/>
        <end position="320"/>
    </location>
</feature>
<evidence type="ECO:0000256" key="2">
    <source>
        <dbReference type="ARBA" id="ARBA00001946"/>
    </source>
</evidence>
<dbReference type="AlphaFoldDB" id="A0A835YYU5"/>
<dbReference type="InterPro" id="IPR018944">
    <property type="entry name" value="DNA_pol_lambd_fingers_domain"/>
</dbReference>
<dbReference type="GO" id="GO:0003677">
    <property type="term" value="F:DNA binding"/>
    <property type="evidence" value="ECO:0007669"/>
    <property type="project" value="UniProtKB-KW"/>
</dbReference>
<evidence type="ECO:0000256" key="11">
    <source>
        <dbReference type="ARBA" id="ARBA00022679"/>
    </source>
</evidence>
<evidence type="ECO:0000256" key="16">
    <source>
        <dbReference type="ARBA" id="ARBA00022932"/>
    </source>
</evidence>
<evidence type="ECO:0000256" key="10">
    <source>
        <dbReference type="ARBA" id="ARBA00022634"/>
    </source>
</evidence>
<dbReference type="InterPro" id="IPR002008">
    <property type="entry name" value="DNA_pol_X_beta-like"/>
</dbReference>
<evidence type="ECO:0000256" key="4">
    <source>
        <dbReference type="ARBA" id="ARBA00008323"/>
    </source>
</evidence>
<dbReference type="SUPFAM" id="SSF52113">
    <property type="entry name" value="BRCT domain"/>
    <property type="match status" value="1"/>
</dbReference>
<keyword evidence="11" id="KW-0808">Transferase</keyword>
<dbReference type="PRINTS" id="PR00870">
    <property type="entry name" value="DNAPOLXBETA"/>
</dbReference>
<dbReference type="GO" id="GO:0005737">
    <property type="term" value="C:cytoplasm"/>
    <property type="evidence" value="ECO:0007669"/>
    <property type="project" value="UniProtKB-SubCell"/>
</dbReference>
<evidence type="ECO:0000256" key="13">
    <source>
        <dbReference type="ARBA" id="ARBA00022705"/>
    </source>
</evidence>
<feature type="region of interest" description="Disordered" evidence="27">
    <location>
        <begin position="189"/>
        <end position="218"/>
    </location>
</feature>
<dbReference type="Proteomes" id="UP000664859">
    <property type="component" value="Unassembled WGS sequence"/>
</dbReference>
<evidence type="ECO:0000256" key="20">
    <source>
        <dbReference type="ARBA" id="ARBA00023239"/>
    </source>
</evidence>
<dbReference type="InterPro" id="IPR010996">
    <property type="entry name" value="HHH_MUS81"/>
</dbReference>
<dbReference type="InterPro" id="IPR002054">
    <property type="entry name" value="DNA-dir_DNA_pol_X"/>
</dbReference>
<reference evidence="29" key="1">
    <citation type="submission" date="2021-02" db="EMBL/GenBank/DDBJ databases">
        <title>First Annotated Genome of the Yellow-green Alga Tribonema minus.</title>
        <authorList>
            <person name="Mahan K.M."/>
        </authorList>
    </citation>
    <scope>NUCLEOTIDE SEQUENCE</scope>
    <source>
        <strain evidence="29">UTEX B ZZ1240</strain>
    </source>
</reference>
<evidence type="ECO:0000256" key="8">
    <source>
        <dbReference type="ARBA" id="ARBA00020020"/>
    </source>
</evidence>
<dbReference type="EC" id="4.2.99.18" evidence="6"/>
<evidence type="ECO:0000256" key="14">
    <source>
        <dbReference type="ARBA" id="ARBA00022763"/>
    </source>
</evidence>
<feature type="compositionally biased region" description="Basic residues" evidence="27">
    <location>
        <begin position="204"/>
        <end position="217"/>
    </location>
</feature>
<keyword evidence="18" id="KW-0238">DNA-binding</keyword>
<dbReference type="SMART" id="SM00278">
    <property type="entry name" value="HhH1"/>
    <property type="match status" value="2"/>
</dbReference>
<keyword evidence="19" id="KW-0234">DNA repair</keyword>
<evidence type="ECO:0000313" key="29">
    <source>
        <dbReference type="EMBL" id="KAG5184292.1"/>
    </source>
</evidence>
<dbReference type="Gene3D" id="3.30.210.10">
    <property type="entry name" value="DNA polymerase, thumb domain"/>
    <property type="match status" value="1"/>
</dbReference>
<dbReference type="PROSITE" id="PS00522">
    <property type="entry name" value="DNA_POLYMERASE_X"/>
    <property type="match status" value="1"/>
</dbReference>
<dbReference type="InterPro" id="IPR027421">
    <property type="entry name" value="DNA_pol_lamdba_lyase_dom_sf"/>
</dbReference>
<comment type="similarity">
    <text evidence="4">Belongs to the DNA polymerase type-X family.</text>
</comment>
<dbReference type="Gene3D" id="3.40.50.10190">
    <property type="entry name" value="BRCT domain"/>
    <property type="match status" value="1"/>
</dbReference>
<proteinExistence type="inferred from homology"/>
<dbReference type="PRINTS" id="PR00869">
    <property type="entry name" value="DNAPOLX"/>
</dbReference>
<keyword evidence="13" id="KW-0235">DNA replication</keyword>
<keyword evidence="16" id="KW-0239">DNA-directed DNA polymerase</keyword>
<dbReference type="InterPro" id="IPR043519">
    <property type="entry name" value="NT_sf"/>
</dbReference>
<protein>
    <recommendedName>
        <fullName evidence="8">DNA polymerase beta</fullName>
        <ecNumber evidence="5">2.7.7.7</ecNumber>
        <ecNumber evidence="6">4.2.99.18</ecNumber>
    </recommendedName>
    <alternativeName>
        <fullName evidence="21">5'-deoxyribose-phosphate lyase</fullName>
    </alternativeName>
    <alternativeName>
        <fullName evidence="22">AP lyase</fullName>
    </alternativeName>
    <alternativeName>
        <fullName evidence="7">DNA polymerase lambda</fullName>
    </alternativeName>
</protein>
<keyword evidence="15" id="KW-0832">Ubl conjugation</keyword>
<comment type="subcellular location">
    <subcellularLocation>
        <location evidence="3">Cytoplasm</location>
    </subcellularLocation>
</comment>
<dbReference type="InterPro" id="IPR028207">
    <property type="entry name" value="DNA_pol_B_palm_palm"/>
</dbReference>
<dbReference type="Pfam" id="PF14716">
    <property type="entry name" value="HHH_8"/>
    <property type="match status" value="1"/>
</dbReference>
<dbReference type="OrthoDB" id="205514at2759"/>
<organism evidence="29 30">
    <name type="scientific">Tribonema minus</name>
    <dbReference type="NCBI Taxonomy" id="303371"/>
    <lineage>
        <taxon>Eukaryota</taxon>
        <taxon>Sar</taxon>
        <taxon>Stramenopiles</taxon>
        <taxon>Ochrophyta</taxon>
        <taxon>PX clade</taxon>
        <taxon>Xanthophyceae</taxon>
        <taxon>Tribonematales</taxon>
        <taxon>Tribonemataceae</taxon>
        <taxon>Tribonema</taxon>
    </lineage>
</organism>
<feature type="region of interest" description="Disordered" evidence="27">
    <location>
        <begin position="823"/>
        <end position="848"/>
    </location>
</feature>
<evidence type="ECO:0000313" key="30">
    <source>
        <dbReference type="Proteomes" id="UP000664859"/>
    </source>
</evidence>
<keyword evidence="30" id="KW-1185">Reference proteome</keyword>
<comment type="function">
    <text evidence="25">Repair polymerase that plays a key role in base-excision repair. During this process, the damaged base is excised by specific DNA glycosylases, the DNA backbone is nicked at the abasic site by an apurinic/apyrimidic (AP) endonuclease, and POLB removes 5'-deoxyribose-phosphate from the preincised AP site acting as a 5'-deoxyribose-phosphate lyase (5'-dRP lyase); through its DNA polymerase activity, it adds one nucleotide to the 3' end of the arising single-nucleotide gap. Conducts 'gap-filling' DNA synthesis in a stepwise distributive fashion rather than in a processive fashion as for other DNA polymerases. It is also able to cleave sugar-phosphate bonds 3' to an intact AP site, acting as an AP lyase.</text>
</comment>
<dbReference type="SUPFAM" id="SSF47802">
    <property type="entry name" value="DNA polymerase beta, N-terminal domain-like"/>
    <property type="match status" value="1"/>
</dbReference>
<accession>A0A835YYU5</accession>
<dbReference type="GO" id="GO:0005634">
    <property type="term" value="C:nucleus"/>
    <property type="evidence" value="ECO:0007669"/>
    <property type="project" value="TreeGrafter"/>
</dbReference>
<evidence type="ECO:0000256" key="26">
    <source>
        <dbReference type="ARBA" id="ARBA00049244"/>
    </source>
</evidence>
<dbReference type="Pfam" id="PF10391">
    <property type="entry name" value="DNA_pol_lambd_f"/>
    <property type="match status" value="1"/>
</dbReference>
<keyword evidence="9" id="KW-0488">Methylation</keyword>
<dbReference type="InterPro" id="IPR003583">
    <property type="entry name" value="Hlx-hairpin-Hlx_DNA-bd_motif"/>
</dbReference>
<dbReference type="InterPro" id="IPR029398">
    <property type="entry name" value="PolB_thumb"/>
</dbReference>
<dbReference type="Gene3D" id="1.10.150.20">
    <property type="entry name" value="5' to 3' exonuclease, C-terminal subdomain"/>
    <property type="match status" value="1"/>
</dbReference>
<dbReference type="SMART" id="SM00483">
    <property type="entry name" value="POLXc"/>
    <property type="match status" value="1"/>
</dbReference>
<dbReference type="Pfam" id="PF14792">
    <property type="entry name" value="DNA_pol_B_palm"/>
    <property type="match status" value="1"/>
</dbReference>
<keyword evidence="12" id="KW-0548">Nucleotidyltransferase</keyword>
<comment type="catalytic activity">
    <reaction evidence="24">
        <text>a 5'-end 2'-deoxyribose-2'-deoxyribonucleotide-DNA = (2E,4S)-4-hydroxypenten-2-al-5-phosphate + a 5'-end 5'-phospho-2'-deoxyribonucleoside-DNA + H(+)</text>
        <dbReference type="Rhea" id="RHEA:76255"/>
        <dbReference type="Rhea" id="RHEA-COMP:13180"/>
        <dbReference type="Rhea" id="RHEA-COMP:18657"/>
        <dbReference type="ChEBI" id="CHEBI:15378"/>
        <dbReference type="ChEBI" id="CHEBI:136412"/>
        <dbReference type="ChEBI" id="CHEBI:195194"/>
        <dbReference type="ChEBI" id="CHEBI:195195"/>
    </reaction>
</comment>
<dbReference type="Pfam" id="PF14791">
    <property type="entry name" value="DNA_pol_B_thumb"/>
    <property type="match status" value="1"/>
</dbReference>
<dbReference type="GO" id="GO:0006303">
    <property type="term" value="P:double-strand break repair via nonhomologous end joining"/>
    <property type="evidence" value="ECO:0007669"/>
    <property type="project" value="TreeGrafter"/>
</dbReference>
<dbReference type="EC" id="2.7.7.7" evidence="5"/>
<dbReference type="Gene3D" id="3.30.460.10">
    <property type="entry name" value="Beta Polymerase, domain 2"/>
    <property type="match status" value="1"/>
</dbReference>
<evidence type="ECO:0000256" key="7">
    <source>
        <dbReference type="ARBA" id="ARBA00016513"/>
    </source>
</evidence>
<evidence type="ECO:0000256" key="17">
    <source>
        <dbReference type="ARBA" id="ARBA00023053"/>
    </source>
</evidence>
<evidence type="ECO:0000256" key="9">
    <source>
        <dbReference type="ARBA" id="ARBA00022481"/>
    </source>
</evidence>
<dbReference type="FunFam" id="3.30.210.10:FF:000002">
    <property type="entry name" value="DNA polymerase"/>
    <property type="match status" value="1"/>
</dbReference>
<evidence type="ECO:0000259" key="28">
    <source>
        <dbReference type="PROSITE" id="PS50172"/>
    </source>
</evidence>
<evidence type="ECO:0000256" key="21">
    <source>
        <dbReference type="ARBA" id="ARBA00035717"/>
    </source>
</evidence>
<dbReference type="GO" id="GO:0006260">
    <property type="term" value="P:DNA replication"/>
    <property type="evidence" value="ECO:0007669"/>
    <property type="project" value="UniProtKB-KW"/>
</dbReference>
<dbReference type="EMBL" id="JAFCMP010000170">
    <property type="protein sequence ID" value="KAG5184292.1"/>
    <property type="molecule type" value="Genomic_DNA"/>
</dbReference>
<keyword evidence="14" id="KW-0227">DNA damage</keyword>
<comment type="catalytic activity">
    <reaction evidence="26">
        <text>DNA(n) + a 2'-deoxyribonucleoside 5'-triphosphate = DNA(n+1) + diphosphate</text>
        <dbReference type="Rhea" id="RHEA:22508"/>
        <dbReference type="Rhea" id="RHEA-COMP:17339"/>
        <dbReference type="Rhea" id="RHEA-COMP:17340"/>
        <dbReference type="ChEBI" id="CHEBI:33019"/>
        <dbReference type="ChEBI" id="CHEBI:61560"/>
        <dbReference type="ChEBI" id="CHEBI:173112"/>
        <dbReference type="EC" id="2.7.7.7"/>
    </reaction>
</comment>
<dbReference type="PROSITE" id="PS50172">
    <property type="entry name" value="BRCT"/>
    <property type="match status" value="1"/>
</dbReference>
<comment type="caution">
    <text evidence="29">The sequence shown here is derived from an EMBL/GenBank/DDBJ whole genome shotgun (WGS) entry which is preliminary data.</text>
</comment>
<evidence type="ECO:0000256" key="15">
    <source>
        <dbReference type="ARBA" id="ARBA00022843"/>
    </source>
</evidence>
<evidence type="ECO:0000256" key="1">
    <source>
        <dbReference type="ARBA" id="ARBA00001936"/>
    </source>
</evidence>
<dbReference type="CDD" id="cd00141">
    <property type="entry name" value="NT_POLXc"/>
    <property type="match status" value="1"/>
</dbReference>
<comment type="cofactor">
    <cofactor evidence="1">
        <name>Mn(2+)</name>
        <dbReference type="ChEBI" id="CHEBI:29035"/>
    </cofactor>
</comment>
<dbReference type="InterPro" id="IPR019843">
    <property type="entry name" value="DNA_pol-X_BS"/>
</dbReference>
<feature type="region of interest" description="Disordered" evidence="27">
    <location>
        <begin position="379"/>
        <end position="401"/>
    </location>
</feature>
<sequence length="848" mass="90213">MIAPRAAALGQPPFADRAILAKQLRFRAVARKYAELLEAALQDIEAAEREEQEADRDRRRRLKCPQHAAHEITSQEVQQQQQQSGVADHQQQTSQPPPPDPALAGAAAAAAPLQPSADIGASVIDGGAGAGEAVEGQAAAAKSATRSQRPAAPPPTAVSLLASMAEAAGGGRQAGSGKRGDVHRAAVAGTPQLQASAEAPAQRNGKRARVAKGKKAGGGKEGGYLSGLCIYVVRLGSVTRRIRDMLLNRVLDAGGAVTDTYDAAATTHVVADASVPRDAILAHAGWGAHAERDSVVVASLAWLQGCLAERALLPLRTDIICGPGAYVLPSQCLAERALLPLLTENIICSPGAYVPPEPEPAPAAAAEAVARAMAAVDAQHGGIPPRPDAAPPENDGGAGYGKTKLACQRKASDARDVWGKGAEKPNKFIADVLSEIGVGFRFANWVGIKVALLFGRGDRRVGRWRSYSAAATVVSGFKRPLKTAEDLRGVRGLGAKMVQNIAEIIETGDLELKHALLAQLKPTKDLCGLKPMKDLCGVWGLGPMTAKKLIEMGITSIPELRRRAAEDRAKSLLTHQQAIGLRYYEELQQRMQRDEATAIVGVVSAAVQKLCPGAGCIAMGSYRRGKETCGDVDVLVVPPSGQEVCEWIMQPLLALLHDQNFLTDDLAGGPTEATQNFGHFKHRSRGTAPEESVNPLSKHVMSYMGVCQLSPTHSHRRIDIKVYPRSLSAFAMLYFTGSDYFNRSMRFHAIKMGRCLSDKGLYPVTRGSKGEILWRGNLCKGLYPVTSGSKGEILWRGKSIACMEEKDVFDALGLEYRAPHERSIDESTASAMLEAAEDEEGPGDGPAN</sequence>
<dbReference type="InterPro" id="IPR001357">
    <property type="entry name" value="BRCT_dom"/>
</dbReference>
<dbReference type="SUPFAM" id="SSF81301">
    <property type="entry name" value="Nucleotidyltransferase"/>
    <property type="match status" value="1"/>
</dbReference>
<comment type="cofactor">
    <cofactor evidence="2">
        <name>Mg(2+)</name>
        <dbReference type="ChEBI" id="CHEBI:18420"/>
    </cofactor>
</comment>
<evidence type="ECO:0000256" key="18">
    <source>
        <dbReference type="ARBA" id="ARBA00023125"/>
    </source>
</evidence>
<evidence type="ECO:0000256" key="25">
    <source>
        <dbReference type="ARBA" id="ARBA00045548"/>
    </source>
</evidence>
<comment type="catalytic activity">
    <reaction evidence="23">
        <text>2'-deoxyribonucleotide-(2'-deoxyribose 5'-phosphate)-2'-deoxyribonucleotide-DNA = a 3'-end 2'-deoxyribonucleotide-(2,3-dehydro-2,3-deoxyribose 5'-phosphate)-DNA + a 5'-end 5'-phospho-2'-deoxyribonucleoside-DNA + H(+)</text>
        <dbReference type="Rhea" id="RHEA:66592"/>
        <dbReference type="Rhea" id="RHEA-COMP:13180"/>
        <dbReference type="Rhea" id="RHEA-COMP:16897"/>
        <dbReference type="Rhea" id="RHEA-COMP:17067"/>
        <dbReference type="ChEBI" id="CHEBI:15378"/>
        <dbReference type="ChEBI" id="CHEBI:136412"/>
        <dbReference type="ChEBI" id="CHEBI:157695"/>
        <dbReference type="ChEBI" id="CHEBI:167181"/>
        <dbReference type="EC" id="4.2.99.18"/>
    </reaction>
</comment>
<evidence type="ECO:0000256" key="22">
    <source>
        <dbReference type="ARBA" id="ARBA00035726"/>
    </source>
</evidence>
<dbReference type="Gene3D" id="1.10.150.110">
    <property type="entry name" value="DNA polymerase beta, N-terminal domain-like"/>
    <property type="match status" value="1"/>
</dbReference>
<dbReference type="InterPro" id="IPR036420">
    <property type="entry name" value="BRCT_dom_sf"/>
</dbReference>
<dbReference type="InterPro" id="IPR022312">
    <property type="entry name" value="DNA_pol_X"/>
</dbReference>
<dbReference type="SUPFAM" id="SSF81585">
    <property type="entry name" value="PsbU/PolX domain-like"/>
    <property type="match status" value="1"/>
</dbReference>
<dbReference type="PANTHER" id="PTHR11276:SF28">
    <property type="entry name" value="DNA POLYMERASE LAMBDA"/>
    <property type="match status" value="1"/>
</dbReference>
<dbReference type="InterPro" id="IPR037160">
    <property type="entry name" value="DNA_Pol_thumb_sf"/>
</dbReference>
<name>A0A835YYU5_9STRA</name>